<name>A0ABP9GJN4_9FLAO</name>
<dbReference type="EMBL" id="BAABJJ010000014">
    <property type="protein sequence ID" value="GAA4942356.1"/>
    <property type="molecule type" value="Genomic_DNA"/>
</dbReference>
<evidence type="ECO:0000313" key="1">
    <source>
        <dbReference type="EMBL" id="GAA4942356.1"/>
    </source>
</evidence>
<keyword evidence="2" id="KW-1185">Reference proteome</keyword>
<protein>
    <submittedName>
        <fullName evidence="1">Uncharacterized protein</fullName>
    </submittedName>
</protein>
<organism evidence="1 2">
    <name type="scientific">Algibacter agarivorans</name>
    <dbReference type="NCBI Taxonomy" id="1109741"/>
    <lineage>
        <taxon>Bacteria</taxon>
        <taxon>Pseudomonadati</taxon>
        <taxon>Bacteroidota</taxon>
        <taxon>Flavobacteriia</taxon>
        <taxon>Flavobacteriales</taxon>
        <taxon>Flavobacteriaceae</taxon>
        <taxon>Algibacter</taxon>
    </lineage>
</organism>
<reference evidence="2" key="1">
    <citation type="journal article" date="2019" name="Int. J. Syst. Evol. Microbiol.">
        <title>The Global Catalogue of Microorganisms (GCM) 10K type strain sequencing project: providing services to taxonomists for standard genome sequencing and annotation.</title>
        <authorList>
            <consortium name="The Broad Institute Genomics Platform"/>
            <consortium name="The Broad Institute Genome Sequencing Center for Infectious Disease"/>
            <person name="Wu L."/>
            <person name="Ma J."/>
        </authorList>
    </citation>
    <scope>NUCLEOTIDE SEQUENCE [LARGE SCALE GENOMIC DNA]</scope>
    <source>
        <strain evidence="2">JCM 18285</strain>
    </source>
</reference>
<accession>A0ABP9GJN4</accession>
<gene>
    <name evidence="1" type="ORF">GCM10023314_14350</name>
</gene>
<dbReference type="Proteomes" id="UP001501302">
    <property type="component" value="Unassembled WGS sequence"/>
</dbReference>
<evidence type="ECO:0000313" key="2">
    <source>
        <dbReference type="Proteomes" id="UP001501302"/>
    </source>
</evidence>
<proteinExistence type="predicted"/>
<comment type="caution">
    <text evidence="1">The sequence shown here is derived from an EMBL/GenBank/DDBJ whole genome shotgun (WGS) entry which is preliminary data.</text>
</comment>
<sequence>MILSISILSLEASPTCIKNNFAPKNTDNRAASKRFAFKFGENATPIPILLKVFKDKGFNF</sequence>